<dbReference type="AlphaFoldDB" id="A0A1M5RK20"/>
<protein>
    <submittedName>
        <fullName evidence="1">Uncharacterized protein</fullName>
    </submittedName>
</protein>
<dbReference type="Proteomes" id="UP000189796">
    <property type="component" value="Chromosome I"/>
</dbReference>
<dbReference type="RefSeq" id="WP_079603092.1">
    <property type="nucleotide sequence ID" value="NZ_LT670817.1"/>
</dbReference>
<evidence type="ECO:0000313" key="1">
    <source>
        <dbReference type="EMBL" id="SHH26604.1"/>
    </source>
</evidence>
<sequence length="70" mass="7788">MAKFDERTIANMDVVLEEACRDLPNGGDHKSRKYVAKKLMQSVKKGNVTLEGLRPVARRALSELSSRKSG</sequence>
<gene>
    <name evidence="1" type="ORF">SAMN05443248_4262</name>
</gene>
<organism evidence="1 2">
    <name type="scientific">Bradyrhizobium erythrophlei</name>
    <dbReference type="NCBI Taxonomy" id="1437360"/>
    <lineage>
        <taxon>Bacteria</taxon>
        <taxon>Pseudomonadati</taxon>
        <taxon>Pseudomonadota</taxon>
        <taxon>Alphaproteobacteria</taxon>
        <taxon>Hyphomicrobiales</taxon>
        <taxon>Nitrobacteraceae</taxon>
        <taxon>Bradyrhizobium</taxon>
    </lineage>
</organism>
<dbReference type="OrthoDB" id="8254079at2"/>
<accession>A0A1M5RK20</accession>
<proteinExistence type="predicted"/>
<reference evidence="1 2" key="1">
    <citation type="submission" date="2016-11" db="EMBL/GenBank/DDBJ databases">
        <authorList>
            <person name="Jaros S."/>
            <person name="Januszkiewicz K."/>
            <person name="Wedrychowicz H."/>
        </authorList>
    </citation>
    <scope>NUCLEOTIDE SEQUENCE [LARGE SCALE GENOMIC DNA]</scope>
    <source>
        <strain evidence="1 2">GAS138</strain>
    </source>
</reference>
<dbReference type="EMBL" id="LT670817">
    <property type="protein sequence ID" value="SHH26604.1"/>
    <property type="molecule type" value="Genomic_DNA"/>
</dbReference>
<evidence type="ECO:0000313" key="2">
    <source>
        <dbReference type="Proteomes" id="UP000189796"/>
    </source>
</evidence>
<name>A0A1M5RK20_9BRAD</name>